<accession>A0ABC8J7M8</accession>
<proteinExistence type="predicted"/>
<comment type="caution">
    <text evidence="1">The sequence shown here is derived from an EMBL/GenBank/DDBJ whole genome shotgun (WGS) entry which is preliminary data.</text>
</comment>
<protein>
    <submittedName>
        <fullName evidence="1">Uncharacterized protein</fullName>
    </submittedName>
</protein>
<evidence type="ECO:0000313" key="2">
    <source>
        <dbReference type="Proteomes" id="UP001642260"/>
    </source>
</evidence>
<name>A0ABC8J7M8_ERUVS</name>
<dbReference type="AlphaFoldDB" id="A0ABC8J7M8"/>
<organism evidence="1 2">
    <name type="scientific">Eruca vesicaria subsp. sativa</name>
    <name type="common">Garden rocket</name>
    <name type="synonym">Eruca sativa</name>
    <dbReference type="NCBI Taxonomy" id="29727"/>
    <lineage>
        <taxon>Eukaryota</taxon>
        <taxon>Viridiplantae</taxon>
        <taxon>Streptophyta</taxon>
        <taxon>Embryophyta</taxon>
        <taxon>Tracheophyta</taxon>
        <taxon>Spermatophyta</taxon>
        <taxon>Magnoliopsida</taxon>
        <taxon>eudicotyledons</taxon>
        <taxon>Gunneridae</taxon>
        <taxon>Pentapetalae</taxon>
        <taxon>rosids</taxon>
        <taxon>malvids</taxon>
        <taxon>Brassicales</taxon>
        <taxon>Brassicaceae</taxon>
        <taxon>Brassiceae</taxon>
        <taxon>Eruca</taxon>
    </lineage>
</organism>
<dbReference type="EMBL" id="CAKOAT010067377">
    <property type="protein sequence ID" value="CAH8307459.1"/>
    <property type="molecule type" value="Genomic_DNA"/>
</dbReference>
<dbReference type="Proteomes" id="UP001642260">
    <property type="component" value="Unassembled WGS sequence"/>
</dbReference>
<evidence type="ECO:0000313" key="1">
    <source>
        <dbReference type="EMBL" id="CAH8307459.1"/>
    </source>
</evidence>
<keyword evidence="2" id="KW-1185">Reference proteome</keyword>
<sequence>MDANVLWKMRVSIHLSFPPDKEFNVARLNPTNQNESIEFICCSGKVTGMKPEKDGGTSLAPSVKEPSMMCLIIEVACNNANDVWVLRYEKSTTLATTSTSLIRKTTQTTASTKVKSMLLLHWMLAHRCLGSIA</sequence>
<gene>
    <name evidence="1" type="ORF">ERUC_LOCUS4932</name>
</gene>
<reference evidence="1 2" key="1">
    <citation type="submission" date="2022-03" db="EMBL/GenBank/DDBJ databases">
        <authorList>
            <person name="Macdonald S."/>
            <person name="Ahmed S."/>
            <person name="Newling K."/>
        </authorList>
    </citation>
    <scope>NUCLEOTIDE SEQUENCE [LARGE SCALE GENOMIC DNA]</scope>
</reference>